<dbReference type="PANTHER" id="PTHR43827">
    <property type="entry name" value="2,5-DIKETO-D-GLUCONIC ACID REDUCTASE"/>
    <property type="match status" value="1"/>
</dbReference>
<dbReference type="GO" id="GO:0016616">
    <property type="term" value="F:oxidoreductase activity, acting on the CH-OH group of donors, NAD or NADP as acceptor"/>
    <property type="evidence" value="ECO:0007669"/>
    <property type="project" value="UniProtKB-ARBA"/>
</dbReference>
<accession>A0A151ACZ5</accession>
<dbReference type="PRINTS" id="PR00069">
    <property type="entry name" value="ALDKETRDTASE"/>
</dbReference>
<dbReference type="AlphaFoldDB" id="A0A151ACZ5"/>
<organism evidence="6 7">
    <name type="scientific">Halalkalicoccus paucihalophilus</name>
    <dbReference type="NCBI Taxonomy" id="1008153"/>
    <lineage>
        <taxon>Archaea</taxon>
        <taxon>Methanobacteriati</taxon>
        <taxon>Methanobacteriota</taxon>
        <taxon>Stenosarchaea group</taxon>
        <taxon>Halobacteria</taxon>
        <taxon>Halobacteriales</taxon>
        <taxon>Halococcaceae</taxon>
        <taxon>Halalkalicoccus</taxon>
    </lineage>
</organism>
<evidence type="ECO:0000256" key="1">
    <source>
        <dbReference type="ARBA" id="ARBA00007905"/>
    </source>
</evidence>
<dbReference type="InterPro" id="IPR018170">
    <property type="entry name" value="Aldo/ket_reductase_CS"/>
</dbReference>
<keyword evidence="7" id="KW-1185">Reference proteome</keyword>
<evidence type="ECO:0000259" key="5">
    <source>
        <dbReference type="Pfam" id="PF00248"/>
    </source>
</evidence>
<dbReference type="PANTHER" id="PTHR43827:SF3">
    <property type="entry name" value="NADP-DEPENDENT OXIDOREDUCTASE DOMAIN-CONTAINING PROTEIN"/>
    <property type="match status" value="1"/>
</dbReference>
<keyword evidence="3" id="KW-0560">Oxidoreductase</keyword>
<dbReference type="PATRIC" id="fig|1008153.3.peg.2186"/>
<dbReference type="InterPro" id="IPR020471">
    <property type="entry name" value="AKR"/>
</dbReference>
<dbReference type="InterPro" id="IPR036812">
    <property type="entry name" value="NAD(P)_OxRdtase_dom_sf"/>
</dbReference>
<sequence length="272" mass="30198">MSRSLPTLGFGTYKLEDPEDCVENVKRALDAGYRHVDTAQVYENEEYVGDAIAESDVPREDIFLATKIDTENLAYEDVLESVEVSREKLGVDTIDLLYVHWPIGEYDAEDTLGAFDDLVQNGTIDRIGLSNFRVDQLEEAQAILEAPIFAHQVECHPLLPQERLAGFAEDNDHHLVAYSPIARGEVTGIPEINDIAGKHNATATQVALAWLINRGIHPTPKASGAHIEENYRALDIVDDLSESDMAKINGLEQEKRLIDPESAPWNEPPVAE</sequence>
<dbReference type="SUPFAM" id="SSF51430">
    <property type="entry name" value="NAD(P)-linked oxidoreductase"/>
    <property type="match status" value="1"/>
</dbReference>
<evidence type="ECO:0000256" key="3">
    <source>
        <dbReference type="ARBA" id="ARBA00023002"/>
    </source>
</evidence>
<dbReference type="Gene3D" id="3.20.20.100">
    <property type="entry name" value="NADP-dependent oxidoreductase domain"/>
    <property type="match status" value="1"/>
</dbReference>
<gene>
    <name evidence="6" type="ORF">HAPAU_21460</name>
</gene>
<dbReference type="RefSeq" id="WP_066382305.1">
    <property type="nucleotide sequence ID" value="NZ_LTAZ01000005.1"/>
</dbReference>
<dbReference type="PIRSF" id="PIRSF000097">
    <property type="entry name" value="AKR"/>
    <property type="match status" value="1"/>
</dbReference>
<evidence type="ECO:0000256" key="2">
    <source>
        <dbReference type="ARBA" id="ARBA00022857"/>
    </source>
</evidence>
<evidence type="ECO:0000313" key="6">
    <source>
        <dbReference type="EMBL" id="KYH25474.1"/>
    </source>
</evidence>
<proteinExistence type="inferred from homology"/>
<reference evidence="6 7" key="1">
    <citation type="submission" date="2016-02" db="EMBL/GenBank/DDBJ databases">
        <title>Genome sequence of Halalkalicoccus paucihalophilus DSM 24557.</title>
        <authorList>
            <person name="Poehlein A."/>
            <person name="Daniel R."/>
        </authorList>
    </citation>
    <scope>NUCLEOTIDE SEQUENCE [LARGE SCALE GENOMIC DNA]</scope>
    <source>
        <strain evidence="6 7">DSM 24557</strain>
    </source>
</reference>
<feature type="region of interest" description="Disordered" evidence="4">
    <location>
        <begin position="251"/>
        <end position="272"/>
    </location>
</feature>
<dbReference type="InterPro" id="IPR023210">
    <property type="entry name" value="NADP_OxRdtase_dom"/>
</dbReference>
<dbReference type="Proteomes" id="UP000075321">
    <property type="component" value="Unassembled WGS sequence"/>
</dbReference>
<comment type="caution">
    <text evidence="6">The sequence shown here is derived from an EMBL/GenBank/DDBJ whole genome shotgun (WGS) entry which is preliminary data.</text>
</comment>
<keyword evidence="2" id="KW-0521">NADP</keyword>
<evidence type="ECO:0000256" key="4">
    <source>
        <dbReference type="SAM" id="MobiDB-lite"/>
    </source>
</evidence>
<dbReference type="Pfam" id="PF00248">
    <property type="entry name" value="Aldo_ket_red"/>
    <property type="match status" value="1"/>
</dbReference>
<comment type="similarity">
    <text evidence="1">Belongs to the aldo/keto reductase family.</text>
</comment>
<dbReference type="PROSITE" id="PS00798">
    <property type="entry name" value="ALDOKETO_REDUCTASE_1"/>
    <property type="match status" value="1"/>
</dbReference>
<name>A0A151ACZ5_9EURY</name>
<protein>
    <submittedName>
        <fullName evidence="6">2,5-diketo-D-gluconate reductase B</fullName>
    </submittedName>
</protein>
<dbReference type="OrthoDB" id="275427at2157"/>
<feature type="domain" description="NADP-dependent oxidoreductase" evidence="5">
    <location>
        <begin position="8"/>
        <end position="251"/>
    </location>
</feature>
<evidence type="ECO:0000313" key="7">
    <source>
        <dbReference type="Proteomes" id="UP000075321"/>
    </source>
</evidence>
<dbReference type="EMBL" id="LTAZ01000005">
    <property type="protein sequence ID" value="KYH25474.1"/>
    <property type="molecule type" value="Genomic_DNA"/>
</dbReference>